<organism evidence="5 6">
    <name type="scientific">Aquibium oceanicum</name>
    <dbReference type="NCBI Taxonomy" id="1670800"/>
    <lineage>
        <taxon>Bacteria</taxon>
        <taxon>Pseudomonadati</taxon>
        <taxon>Pseudomonadota</taxon>
        <taxon>Alphaproteobacteria</taxon>
        <taxon>Hyphomicrobiales</taxon>
        <taxon>Phyllobacteriaceae</taxon>
        <taxon>Aquibium</taxon>
    </lineage>
</organism>
<evidence type="ECO:0000313" key="5">
    <source>
        <dbReference type="EMBL" id="APH71594.1"/>
    </source>
</evidence>
<dbReference type="PROSITE" id="PS50893">
    <property type="entry name" value="ABC_TRANSPORTER_2"/>
    <property type="match status" value="1"/>
</dbReference>
<dbReference type="SUPFAM" id="SSF52540">
    <property type="entry name" value="P-loop containing nucleoside triphosphate hydrolases"/>
    <property type="match status" value="1"/>
</dbReference>
<dbReference type="CDD" id="cd03219">
    <property type="entry name" value="ABC_Mj1267_LivG_branched"/>
    <property type="match status" value="1"/>
</dbReference>
<evidence type="ECO:0000256" key="3">
    <source>
        <dbReference type="ARBA" id="ARBA00022840"/>
    </source>
</evidence>
<dbReference type="Pfam" id="PF00005">
    <property type="entry name" value="ABC_tran"/>
    <property type="match status" value="1"/>
</dbReference>
<dbReference type="InterPro" id="IPR051120">
    <property type="entry name" value="ABC_AA/LPS_Transport"/>
</dbReference>
<dbReference type="Gene3D" id="3.40.50.300">
    <property type="entry name" value="P-loop containing nucleotide triphosphate hydrolases"/>
    <property type="match status" value="1"/>
</dbReference>
<dbReference type="Pfam" id="PF12399">
    <property type="entry name" value="BCA_ABC_TP_C"/>
    <property type="match status" value="1"/>
</dbReference>
<proteinExistence type="predicted"/>
<evidence type="ECO:0000259" key="4">
    <source>
        <dbReference type="PROSITE" id="PS50893"/>
    </source>
</evidence>
<dbReference type="GO" id="GO:0016887">
    <property type="term" value="F:ATP hydrolysis activity"/>
    <property type="evidence" value="ECO:0007669"/>
    <property type="project" value="InterPro"/>
</dbReference>
<dbReference type="FunFam" id="3.40.50.300:FF:000421">
    <property type="entry name" value="Branched-chain amino acid ABC transporter ATP-binding protein"/>
    <property type="match status" value="1"/>
</dbReference>
<dbReference type="PANTHER" id="PTHR45772">
    <property type="entry name" value="CONSERVED COMPONENT OF ABC TRANSPORTER FOR NATURAL AMINO ACIDS-RELATED"/>
    <property type="match status" value="1"/>
</dbReference>
<dbReference type="SMART" id="SM00382">
    <property type="entry name" value="AAA"/>
    <property type="match status" value="1"/>
</dbReference>
<accession>A0A1L3SQB6</accession>
<keyword evidence="3 5" id="KW-0067">ATP-binding</keyword>
<keyword evidence="1" id="KW-0813">Transport</keyword>
<dbReference type="RefSeq" id="WP_072603423.1">
    <property type="nucleotide sequence ID" value="NZ_CP018171.1"/>
</dbReference>
<gene>
    <name evidence="5" type="ORF">BSQ44_09590</name>
</gene>
<reference evidence="6" key="1">
    <citation type="submission" date="2016-11" db="EMBL/GenBank/DDBJ databases">
        <title>Mesorhizobium oceanicum sp. nov., isolated from deep seawater in South China Sea.</title>
        <authorList>
            <person name="Fu G.-Y."/>
        </authorList>
    </citation>
    <scope>NUCLEOTIDE SEQUENCE [LARGE SCALE GENOMIC DNA]</scope>
    <source>
        <strain evidence="6">B7</strain>
    </source>
</reference>
<dbReference type="KEGG" id="meso:BSQ44_09590"/>
<dbReference type="AlphaFoldDB" id="A0A1L3SQB6"/>
<evidence type="ECO:0000313" key="6">
    <source>
        <dbReference type="Proteomes" id="UP000182840"/>
    </source>
</evidence>
<dbReference type="Proteomes" id="UP000182840">
    <property type="component" value="Chromosome"/>
</dbReference>
<dbReference type="GO" id="GO:0005524">
    <property type="term" value="F:ATP binding"/>
    <property type="evidence" value="ECO:0007669"/>
    <property type="project" value="UniProtKB-KW"/>
</dbReference>
<feature type="domain" description="ABC transporter" evidence="4">
    <location>
        <begin position="6"/>
        <end position="255"/>
    </location>
</feature>
<dbReference type="EMBL" id="CP018171">
    <property type="protein sequence ID" value="APH71594.1"/>
    <property type="molecule type" value="Genomic_DNA"/>
</dbReference>
<evidence type="ECO:0000256" key="1">
    <source>
        <dbReference type="ARBA" id="ARBA00022448"/>
    </source>
</evidence>
<dbReference type="STRING" id="1670800.BSQ44_09590"/>
<dbReference type="InterPro" id="IPR027417">
    <property type="entry name" value="P-loop_NTPase"/>
</dbReference>
<name>A0A1L3SQB6_9HYPH</name>
<sequence>MTSDILDVSGVDVTFGGIRALSDVSLSVPERKITAVIGPNGAGKTTLFNVISGFYKANSGSVTFAGADLLSQPAHTRSANGISRTFQNIALFPGMTVAENIKLGAHAQLRTGLFTAGLYLGPAAREERELEQRMDETVIELLGLEDSRDSSVSGLPYGTQKRIELARALISAPRLLMLDEPFAGLPTTEKATMAAQIRKVVDERGVTVLLIDHDMESIMGMSDQVVVLNFGEVIAAGAPAEVQANPAVIEAYLGAEA</sequence>
<dbReference type="InterPro" id="IPR003439">
    <property type="entry name" value="ABC_transporter-like_ATP-bd"/>
</dbReference>
<dbReference type="InterPro" id="IPR032823">
    <property type="entry name" value="BCA_ABC_TP_C"/>
</dbReference>
<protein>
    <submittedName>
        <fullName evidence="5">ABC transporter ATP-binding protein</fullName>
    </submittedName>
</protein>
<dbReference type="OrthoDB" id="9779872at2"/>
<dbReference type="GO" id="GO:0005886">
    <property type="term" value="C:plasma membrane"/>
    <property type="evidence" value="ECO:0007669"/>
    <property type="project" value="TreeGrafter"/>
</dbReference>
<keyword evidence="6" id="KW-1185">Reference proteome</keyword>
<evidence type="ECO:0000256" key="2">
    <source>
        <dbReference type="ARBA" id="ARBA00022741"/>
    </source>
</evidence>
<keyword evidence="2" id="KW-0547">Nucleotide-binding</keyword>
<dbReference type="InterPro" id="IPR003593">
    <property type="entry name" value="AAA+_ATPase"/>
</dbReference>